<dbReference type="OrthoDB" id="7569468at2"/>
<dbReference type="EMBL" id="MUBJ01000047">
    <property type="protein sequence ID" value="OTA14149.1"/>
    <property type="molecule type" value="Genomic_DNA"/>
</dbReference>
<dbReference type="Pfam" id="PF10908">
    <property type="entry name" value="Tlde1_dom"/>
    <property type="match status" value="1"/>
</dbReference>
<accession>A0A1Y2S9H4</accession>
<feature type="domain" description="Tlde1" evidence="1">
    <location>
        <begin position="23"/>
        <end position="106"/>
    </location>
</feature>
<gene>
    <name evidence="2" type="ORF">Xvie_03954</name>
</gene>
<keyword evidence="3" id="KW-1185">Reference proteome</keyword>
<reference evidence="2 3" key="1">
    <citation type="submission" date="2016-10" db="EMBL/GenBank/DDBJ databases">
        <title>Systematic genetic and metabolomic analysis of Xenorhabdus and Photorhabdus spp., highlights the requirements for a dual symbiotic and pathogenic life style.</title>
        <authorList>
            <person name="Tobias N.J."/>
            <person name="Wolff H."/>
            <person name="Djahanschiri B."/>
            <person name="Pidot S.J."/>
            <person name="Stinear T.P."/>
            <person name="Ebersberger I."/>
            <person name="Bode H.B."/>
        </authorList>
    </citation>
    <scope>NUCLEOTIDE SEQUENCE [LARGE SCALE GENOMIC DNA]</scope>
    <source>
        <strain evidence="2 3">DSM 22392</strain>
    </source>
</reference>
<protein>
    <recommendedName>
        <fullName evidence="1">Tlde1 domain-containing protein</fullName>
    </recommendedName>
</protein>
<sequence length="123" mass="13828">MVWIYHQYSGDFYHNDKLVYRGGYSGKGKHKNDPGSEHIANWGPIPRGRYTIGGYTNSKGDMTIHLEPCDCNNMYGRTLFRIHGDSIKNPGQASEGCIIVGKHARREVIDSMDRELVQGASIL</sequence>
<dbReference type="STRING" id="351656.Xvie_03954"/>
<proteinExistence type="predicted"/>
<comment type="caution">
    <text evidence="2">The sequence shown here is derived from an EMBL/GenBank/DDBJ whole genome shotgun (WGS) entry which is preliminary data.</text>
</comment>
<evidence type="ECO:0000259" key="1">
    <source>
        <dbReference type="Pfam" id="PF10908"/>
    </source>
</evidence>
<dbReference type="AlphaFoldDB" id="A0A1Y2S9H4"/>
<dbReference type="RefSeq" id="WP_086110787.1">
    <property type="nucleotide sequence ID" value="NZ_CAWNGD010000092.1"/>
</dbReference>
<dbReference type="Proteomes" id="UP000194350">
    <property type="component" value="Unassembled WGS sequence"/>
</dbReference>
<name>A0A1Y2S9H4_9GAMM</name>
<dbReference type="InterPro" id="IPR021225">
    <property type="entry name" value="Tlde1_dom"/>
</dbReference>
<organism evidence="2 3">
    <name type="scientific">Xenorhabdus vietnamensis</name>
    <dbReference type="NCBI Taxonomy" id="351656"/>
    <lineage>
        <taxon>Bacteria</taxon>
        <taxon>Pseudomonadati</taxon>
        <taxon>Pseudomonadota</taxon>
        <taxon>Gammaproteobacteria</taxon>
        <taxon>Enterobacterales</taxon>
        <taxon>Morganellaceae</taxon>
        <taxon>Xenorhabdus</taxon>
    </lineage>
</organism>
<evidence type="ECO:0000313" key="3">
    <source>
        <dbReference type="Proteomes" id="UP000194350"/>
    </source>
</evidence>
<evidence type="ECO:0000313" key="2">
    <source>
        <dbReference type="EMBL" id="OTA14149.1"/>
    </source>
</evidence>